<keyword evidence="3" id="KW-1185">Reference proteome</keyword>
<gene>
    <name evidence="2" type="ORF">FH972_009334</name>
</gene>
<feature type="region of interest" description="Disordered" evidence="1">
    <location>
        <begin position="1"/>
        <end position="23"/>
    </location>
</feature>
<reference evidence="2 3" key="1">
    <citation type="submission" date="2019-06" db="EMBL/GenBank/DDBJ databases">
        <title>A chromosomal-level reference genome of Carpinus fangiana (Coryloideae, Betulaceae).</title>
        <authorList>
            <person name="Yang X."/>
            <person name="Wang Z."/>
            <person name="Zhang L."/>
            <person name="Hao G."/>
            <person name="Liu J."/>
            <person name="Yang Y."/>
        </authorList>
    </citation>
    <scope>NUCLEOTIDE SEQUENCE [LARGE SCALE GENOMIC DNA]</scope>
    <source>
        <strain evidence="2">Cfa_2016G</strain>
        <tissue evidence="2">Leaf</tissue>
    </source>
</reference>
<dbReference type="AlphaFoldDB" id="A0A5N6R3T3"/>
<feature type="region of interest" description="Disordered" evidence="1">
    <location>
        <begin position="194"/>
        <end position="221"/>
    </location>
</feature>
<organism evidence="2 3">
    <name type="scientific">Carpinus fangiana</name>
    <dbReference type="NCBI Taxonomy" id="176857"/>
    <lineage>
        <taxon>Eukaryota</taxon>
        <taxon>Viridiplantae</taxon>
        <taxon>Streptophyta</taxon>
        <taxon>Embryophyta</taxon>
        <taxon>Tracheophyta</taxon>
        <taxon>Spermatophyta</taxon>
        <taxon>Magnoliopsida</taxon>
        <taxon>eudicotyledons</taxon>
        <taxon>Gunneridae</taxon>
        <taxon>Pentapetalae</taxon>
        <taxon>rosids</taxon>
        <taxon>fabids</taxon>
        <taxon>Fagales</taxon>
        <taxon>Betulaceae</taxon>
        <taxon>Carpinus</taxon>
    </lineage>
</organism>
<feature type="compositionally biased region" description="Low complexity" evidence="1">
    <location>
        <begin position="196"/>
        <end position="207"/>
    </location>
</feature>
<feature type="compositionally biased region" description="Polar residues" evidence="1">
    <location>
        <begin position="10"/>
        <end position="22"/>
    </location>
</feature>
<sequence length="252" mass="27329">MDKHHGNVWNMGNSVPVSTTSDSDLKLQRSISSKLDSVLIESSIKKNKVKGQNPIAGLGLKPQPSPISHVDSFRELSAKEEIYFDPRSCPESDCEDFFSISSDTTPSCGTTPIHQSSFIETPEPLYVSSTPGSNLEPPPTDMKKQLFELFQESFRGDAVDHGHGSPNLQGKSKADPTIFHIPPKSTNQTLYASLASSECSSETETTTPGGSYNPGGKGKLAKSARCCLPNLVRSLSFNGRRKRLSLANSRGR</sequence>
<protein>
    <submittedName>
        <fullName evidence="2">Uncharacterized protein</fullName>
    </submittedName>
</protein>
<dbReference type="PANTHER" id="PTHR34280:SF15">
    <property type="entry name" value="TRANSCRIPTION FACTOR"/>
    <property type="match status" value="1"/>
</dbReference>
<dbReference type="InterPro" id="IPR038947">
    <property type="entry name" value="At3g27210-like"/>
</dbReference>
<proteinExistence type="predicted"/>
<evidence type="ECO:0000313" key="3">
    <source>
        <dbReference type="Proteomes" id="UP000327013"/>
    </source>
</evidence>
<dbReference type="OrthoDB" id="1925325at2759"/>
<dbReference type="EMBL" id="CM017323">
    <property type="protein sequence ID" value="KAE8023662.1"/>
    <property type="molecule type" value="Genomic_DNA"/>
</dbReference>
<name>A0A5N6R3T3_9ROSI</name>
<evidence type="ECO:0000256" key="1">
    <source>
        <dbReference type="SAM" id="MobiDB-lite"/>
    </source>
</evidence>
<dbReference type="Proteomes" id="UP000327013">
    <property type="component" value="Chromosome 3"/>
</dbReference>
<dbReference type="PANTHER" id="PTHR34280">
    <property type="entry name" value="OS01G0920100 PROTEIN"/>
    <property type="match status" value="1"/>
</dbReference>
<accession>A0A5N6R3T3</accession>
<evidence type="ECO:0000313" key="2">
    <source>
        <dbReference type="EMBL" id="KAE8023662.1"/>
    </source>
</evidence>